<organism evidence="2 3">
    <name type="scientific">Mikania micrantha</name>
    <name type="common">bitter vine</name>
    <dbReference type="NCBI Taxonomy" id="192012"/>
    <lineage>
        <taxon>Eukaryota</taxon>
        <taxon>Viridiplantae</taxon>
        <taxon>Streptophyta</taxon>
        <taxon>Embryophyta</taxon>
        <taxon>Tracheophyta</taxon>
        <taxon>Spermatophyta</taxon>
        <taxon>Magnoliopsida</taxon>
        <taxon>eudicotyledons</taxon>
        <taxon>Gunneridae</taxon>
        <taxon>Pentapetalae</taxon>
        <taxon>asterids</taxon>
        <taxon>campanulids</taxon>
        <taxon>Asterales</taxon>
        <taxon>Asteraceae</taxon>
        <taxon>Asteroideae</taxon>
        <taxon>Heliantheae alliance</taxon>
        <taxon>Eupatorieae</taxon>
        <taxon>Mikania</taxon>
    </lineage>
</organism>
<evidence type="ECO:0000256" key="1">
    <source>
        <dbReference type="SAM" id="MobiDB-lite"/>
    </source>
</evidence>
<accession>A0A5N6P6A0</accession>
<sequence length="173" mass="19898">MARSGDKEDGWEDYRSKSNRRKTKTTATRRPTSTTFFVSNLPKDRYALESLSPIYGDIYSGCICSSEKRQRWEDEPADARGNGDWWAAGDESSNRKMRGLPPNLRSTYTISSRHLDSIALLSRSVAIRLRHFNLNLCLLQYYKCKMPYNLDDNGSMWLHRLVGCRTSNYIAGI</sequence>
<feature type="region of interest" description="Disordered" evidence="1">
    <location>
        <begin position="1"/>
        <end position="31"/>
    </location>
</feature>
<feature type="compositionally biased region" description="Basic and acidic residues" evidence="1">
    <location>
        <begin position="1"/>
        <end position="16"/>
    </location>
</feature>
<evidence type="ECO:0000313" key="2">
    <source>
        <dbReference type="EMBL" id="KAD5960774.1"/>
    </source>
</evidence>
<protein>
    <submittedName>
        <fullName evidence="2">Uncharacterized protein</fullName>
    </submittedName>
</protein>
<dbReference type="Proteomes" id="UP000326396">
    <property type="component" value="Linkage Group LG14"/>
</dbReference>
<proteinExistence type="predicted"/>
<evidence type="ECO:0000313" key="3">
    <source>
        <dbReference type="Proteomes" id="UP000326396"/>
    </source>
</evidence>
<dbReference type="EMBL" id="SZYD01000006">
    <property type="protein sequence ID" value="KAD5960774.1"/>
    <property type="molecule type" value="Genomic_DNA"/>
</dbReference>
<dbReference type="AlphaFoldDB" id="A0A5N6P6A0"/>
<gene>
    <name evidence="2" type="ORF">E3N88_12246</name>
</gene>
<reference evidence="2 3" key="1">
    <citation type="submission" date="2019-05" db="EMBL/GenBank/DDBJ databases">
        <title>Mikania micrantha, genome provides insights into the molecular mechanism of rapid growth.</title>
        <authorList>
            <person name="Liu B."/>
        </authorList>
    </citation>
    <scope>NUCLEOTIDE SEQUENCE [LARGE SCALE GENOMIC DNA]</scope>
    <source>
        <strain evidence="2">NLD-2019</strain>
        <tissue evidence="2">Leaf</tissue>
    </source>
</reference>
<keyword evidence="3" id="KW-1185">Reference proteome</keyword>
<comment type="caution">
    <text evidence="2">The sequence shown here is derived from an EMBL/GenBank/DDBJ whole genome shotgun (WGS) entry which is preliminary data.</text>
</comment>
<name>A0A5N6P6A0_9ASTR</name>